<feature type="compositionally biased region" description="Basic residues" evidence="6">
    <location>
        <begin position="352"/>
        <end position="363"/>
    </location>
</feature>
<name>A0A314V1A2_PRUYE</name>
<protein>
    <recommendedName>
        <fullName evidence="4">Eukaryotic translation initiation factor 4C</fullName>
    </recommendedName>
</protein>
<dbReference type="SMART" id="SM00652">
    <property type="entry name" value="eIF1a"/>
    <property type="match status" value="1"/>
</dbReference>
<evidence type="ECO:0000256" key="1">
    <source>
        <dbReference type="ARBA" id="ARBA00007392"/>
    </source>
</evidence>
<organism evidence="8 9">
    <name type="scientific">Prunus yedoensis var. nudiflora</name>
    <dbReference type="NCBI Taxonomy" id="2094558"/>
    <lineage>
        <taxon>Eukaryota</taxon>
        <taxon>Viridiplantae</taxon>
        <taxon>Streptophyta</taxon>
        <taxon>Embryophyta</taxon>
        <taxon>Tracheophyta</taxon>
        <taxon>Spermatophyta</taxon>
        <taxon>Magnoliopsida</taxon>
        <taxon>eudicotyledons</taxon>
        <taxon>Gunneridae</taxon>
        <taxon>Pentapetalae</taxon>
        <taxon>rosids</taxon>
        <taxon>fabids</taxon>
        <taxon>Rosales</taxon>
        <taxon>Rosaceae</taxon>
        <taxon>Amygdaloideae</taxon>
        <taxon>Amygdaleae</taxon>
        <taxon>Prunus</taxon>
    </lineage>
</organism>
<dbReference type="CDD" id="cd05793">
    <property type="entry name" value="S1_IF1A"/>
    <property type="match status" value="1"/>
</dbReference>
<dbReference type="GO" id="GO:0003723">
    <property type="term" value="F:RNA binding"/>
    <property type="evidence" value="ECO:0007669"/>
    <property type="project" value="InterPro"/>
</dbReference>
<dbReference type="InterPro" id="IPR018104">
    <property type="entry name" value="TIF_eIF-1A_CS"/>
</dbReference>
<dbReference type="SUPFAM" id="SSF50249">
    <property type="entry name" value="Nucleic acid-binding proteins"/>
    <property type="match status" value="1"/>
</dbReference>
<proteinExistence type="inferred from homology"/>
<keyword evidence="3 5" id="KW-0648">Protein biosynthesis</keyword>
<accession>A0A314V1A2</accession>
<evidence type="ECO:0000313" key="8">
    <source>
        <dbReference type="EMBL" id="PQM42642.1"/>
    </source>
</evidence>
<sequence length="497" mass="55390">MALQAAGVSTSKVLVLVGAGLTGSIVLRSGRLSDLIAQLHELLKGVNEAEILSEKYDGAIIRAQIQQLAQEIRELTLSGPVTIFKENSASSGNYASYLVPAAALGAMGYCYMWWKGWSLSDVMYVTKHNMANAVATVSKQLEHVHETLASTKRHLTKKLENLDWKMEEQKEISELIANDVNEVKSNLSQIGFDVELIHQMVAGLEGKVELIESKQDATNSGLLYLCQVAEGFKDGLDTKPFQNVSAKLGKHSTMALDDKSLKGLQFLADTEEPCVTEKSTTSVKKNDPDNFPGEKVPRMKTRIHRARFIFILAVVSGTHLYFICERCAPPSNFASFTFPLREKQEKVIMPKNKGKGGKNRKRGKNEADDEKRELVFKEDGQEYAQVLRMLGNGRCEAMCIDGTKRLCHIRGKMHKKVWIAAGDIILVGLRDYQDDKADVILKYMPDEARLLKAYGELPENTRLNEGIAGVLKTRKKAVLMTILSLRMKILIRYRGAD</sequence>
<dbReference type="InterPro" id="IPR006196">
    <property type="entry name" value="RNA-binding_domain_S1_IF1"/>
</dbReference>
<evidence type="ECO:0000259" key="7">
    <source>
        <dbReference type="PROSITE" id="PS50832"/>
    </source>
</evidence>
<feature type="region of interest" description="Disordered" evidence="6">
    <location>
        <begin position="277"/>
        <end position="296"/>
    </location>
</feature>
<keyword evidence="9" id="KW-1185">Reference proteome</keyword>
<dbReference type="STRING" id="2094558.A0A314V1A2"/>
<keyword evidence="2 5" id="KW-0396">Initiation factor</keyword>
<evidence type="ECO:0000256" key="5">
    <source>
        <dbReference type="PROSITE-ProRule" id="PRU00181"/>
    </source>
</evidence>
<comment type="caution">
    <text evidence="8">The sequence shown here is derived from an EMBL/GenBank/DDBJ whole genome shotgun (WGS) entry which is preliminary data.</text>
</comment>
<dbReference type="AlphaFoldDB" id="A0A314V1A2"/>
<evidence type="ECO:0000313" key="9">
    <source>
        <dbReference type="Proteomes" id="UP000250321"/>
    </source>
</evidence>
<dbReference type="HAMAP" id="MF_00216">
    <property type="entry name" value="aIF_1A"/>
    <property type="match status" value="1"/>
</dbReference>
<evidence type="ECO:0000256" key="2">
    <source>
        <dbReference type="ARBA" id="ARBA00022540"/>
    </source>
</evidence>
<comment type="similarity">
    <text evidence="1">Belongs to the eIF-1A family.</text>
</comment>
<evidence type="ECO:0000256" key="6">
    <source>
        <dbReference type="SAM" id="MobiDB-lite"/>
    </source>
</evidence>
<dbReference type="OrthoDB" id="544175at2759"/>
<dbReference type="NCBIfam" id="TIGR00523">
    <property type="entry name" value="eIF-1A"/>
    <property type="match status" value="1"/>
</dbReference>
<dbReference type="GO" id="GO:0003743">
    <property type="term" value="F:translation initiation factor activity"/>
    <property type="evidence" value="ECO:0007669"/>
    <property type="project" value="UniProtKB-UniRule"/>
</dbReference>
<dbReference type="InterPro" id="IPR012458">
    <property type="entry name" value="DUF1664"/>
</dbReference>
<dbReference type="Proteomes" id="UP000250321">
    <property type="component" value="Unassembled WGS sequence"/>
</dbReference>
<feature type="domain" description="S1-like" evidence="7">
    <location>
        <begin position="370"/>
        <end position="444"/>
    </location>
</feature>
<dbReference type="EMBL" id="PJQY01002789">
    <property type="protein sequence ID" value="PQM42642.1"/>
    <property type="molecule type" value="Genomic_DNA"/>
</dbReference>
<evidence type="ECO:0000256" key="4">
    <source>
        <dbReference type="ARBA" id="ARBA00032507"/>
    </source>
</evidence>
<feature type="region of interest" description="Disordered" evidence="6">
    <location>
        <begin position="349"/>
        <end position="372"/>
    </location>
</feature>
<dbReference type="Gene3D" id="2.40.50.140">
    <property type="entry name" value="Nucleic acid-binding proteins"/>
    <property type="match status" value="1"/>
</dbReference>
<gene>
    <name evidence="8" type="ORF">Pyn_07335</name>
</gene>
<dbReference type="PANTHER" id="PTHR46667">
    <property type="entry name" value="OS05G0182700 PROTEIN"/>
    <property type="match status" value="1"/>
</dbReference>
<dbReference type="Pfam" id="PF07889">
    <property type="entry name" value="DUF1664"/>
    <property type="match status" value="1"/>
</dbReference>
<reference evidence="8 9" key="1">
    <citation type="submission" date="2018-02" db="EMBL/GenBank/DDBJ databases">
        <title>Draft genome of wild Prunus yedoensis var. nudiflora.</title>
        <authorList>
            <person name="Baek S."/>
            <person name="Kim J.-H."/>
            <person name="Choi K."/>
            <person name="Kim G.-B."/>
            <person name="Cho A."/>
            <person name="Jang H."/>
            <person name="Shin C.-H."/>
            <person name="Yu H.-J."/>
            <person name="Mun J.-H."/>
        </authorList>
    </citation>
    <scope>NUCLEOTIDE SEQUENCE [LARGE SCALE GENOMIC DNA]</scope>
    <source>
        <strain evidence="9">cv. Jeju island</strain>
        <tissue evidence="8">Leaf</tissue>
    </source>
</reference>
<dbReference type="PROSITE" id="PS50832">
    <property type="entry name" value="S1_IF1_TYPE"/>
    <property type="match status" value="1"/>
</dbReference>
<dbReference type="Pfam" id="PF01176">
    <property type="entry name" value="eIF-1a"/>
    <property type="match status" value="1"/>
</dbReference>
<dbReference type="PANTHER" id="PTHR46667:SF1">
    <property type="entry name" value="OS09G0482740 PROTEIN"/>
    <property type="match status" value="1"/>
</dbReference>
<dbReference type="PROSITE" id="PS01262">
    <property type="entry name" value="IF1A"/>
    <property type="match status" value="1"/>
</dbReference>
<dbReference type="InterPro" id="IPR012340">
    <property type="entry name" value="NA-bd_OB-fold"/>
</dbReference>
<dbReference type="InterPro" id="IPR001253">
    <property type="entry name" value="TIF_eIF-1A"/>
</dbReference>
<evidence type="ECO:0000256" key="3">
    <source>
        <dbReference type="ARBA" id="ARBA00022917"/>
    </source>
</evidence>